<feature type="modified residue" description="N6-carboxylysine" evidence="8">
    <location>
        <position position="167"/>
    </location>
</feature>
<comment type="caution">
    <text evidence="10">The sequence shown here is derived from an EMBL/GenBank/DDBJ whole genome shotgun (WGS) entry which is preliminary data.</text>
</comment>
<dbReference type="FunFam" id="3.20.20.140:FF:000174">
    <property type="entry name" value="Dihydropyrimidinase-related protein 2"/>
    <property type="match status" value="1"/>
</dbReference>
<protein>
    <recommendedName>
        <fullName evidence="7">dihydropyrimidinase</fullName>
        <ecNumber evidence="7">3.5.2.2</ecNumber>
    </recommendedName>
</protein>
<dbReference type="AlphaFoldDB" id="A0AAW1MGX4"/>
<reference evidence="10 11" key="1">
    <citation type="journal article" date="2024" name="BMC Genomics">
        <title>De novo assembly and annotation of Popillia japonica's genome with initial clues to its potential as an invasive pest.</title>
        <authorList>
            <person name="Cucini C."/>
            <person name="Boschi S."/>
            <person name="Funari R."/>
            <person name="Cardaioli E."/>
            <person name="Iannotti N."/>
            <person name="Marturano G."/>
            <person name="Paoli F."/>
            <person name="Bruttini M."/>
            <person name="Carapelli A."/>
            <person name="Frati F."/>
            <person name="Nardi F."/>
        </authorList>
    </citation>
    <scope>NUCLEOTIDE SEQUENCE [LARGE SCALE GENOMIC DNA]</scope>
    <source>
        <strain evidence="10">DMR45628</strain>
    </source>
</reference>
<dbReference type="CDD" id="cd01314">
    <property type="entry name" value="D-HYD"/>
    <property type="match status" value="1"/>
</dbReference>
<dbReference type="InterPro" id="IPR050378">
    <property type="entry name" value="Metallo-dep_Hydrolases_sf"/>
</dbReference>
<name>A0AAW1MGX4_POPJA</name>
<comment type="catalytic activity">
    <reaction evidence="6">
        <text>5,6-dihydrouracil + H2O = 3-(carbamoylamino)propanoate + H(+)</text>
        <dbReference type="Rhea" id="RHEA:16121"/>
        <dbReference type="ChEBI" id="CHEBI:11892"/>
        <dbReference type="ChEBI" id="CHEBI:15377"/>
        <dbReference type="ChEBI" id="CHEBI:15378"/>
        <dbReference type="ChEBI" id="CHEBI:15901"/>
        <dbReference type="EC" id="3.5.2.2"/>
    </reaction>
</comment>
<dbReference type="EC" id="3.5.2.2" evidence="7"/>
<dbReference type="PANTHER" id="PTHR11647:SF1">
    <property type="entry name" value="COLLAPSIN RESPONSE MEDIATOR PROTEIN"/>
    <property type="match status" value="1"/>
</dbReference>
<evidence type="ECO:0000256" key="2">
    <source>
        <dbReference type="ARBA" id="ARBA00008829"/>
    </source>
</evidence>
<evidence type="ECO:0000256" key="5">
    <source>
        <dbReference type="ARBA" id="ARBA00022801"/>
    </source>
</evidence>
<evidence type="ECO:0000256" key="4">
    <source>
        <dbReference type="ARBA" id="ARBA00022723"/>
    </source>
</evidence>
<dbReference type="GO" id="GO:0005829">
    <property type="term" value="C:cytosol"/>
    <property type="evidence" value="ECO:0007669"/>
    <property type="project" value="TreeGrafter"/>
</dbReference>
<feature type="domain" description="Amidohydrolase-related" evidence="9">
    <location>
        <begin position="390"/>
        <end position="520"/>
    </location>
</feature>
<evidence type="ECO:0000256" key="8">
    <source>
        <dbReference type="PIRSR" id="PIRSR611778-50"/>
    </source>
</evidence>
<evidence type="ECO:0000313" key="10">
    <source>
        <dbReference type="EMBL" id="KAK9745597.1"/>
    </source>
</evidence>
<evidence type="ECO:0000256" key="3">
    <source>
        <dbReference type="ARBA" id="ARBA00022553"/>
    </source>
</evidence>
<dbReference type="PANTHER" id="PTHR11647">
    <property type="entry name" value="HYDRANTOINASE/DIHYDROPYRIMIDINASE FAMILY MEMBER"/>
    <property type="match status" value="1"/>
</dbReference>
<evidence type="ECO:0000259" key="9">
    <source>
        <dbReference type="Pfam" id="PF01979"/>
    </source>
</evidence>
<dbReference type="InterPro" id="IPR006680">
    <property type="entry name" value="Amidohydro-rel"/>
</dbReference>
<keyword evidence="3" id="KW-0597">Phosphoprotein</keyword>
<evidence type="ECO:0000256" key="7">
    <source>
        <dbReference type="ARBA" id="ARBA00039113"/>
    </source>
</evidence>
<evidence type="ECO:0000256" key="1">
    <source>
        <dbReference type="ARBA" id="ARBA00001947"/>
    </source>
</evidence>
<comment type="similarity">
    <text evidence="2">Belongs to the metallo-dependent hydrolases superfamily. Hydantoinase/dihydropyrimidinase family.</text>
</comment>
<dbReference type="InterPro" id="IPR032466">
    <property type="entry name" value="Metal_Hydrolase"/>
</dbReference>
<dbReference type="SUPFAM" id="SSF51338">
    <property type="entry name" value="Composite domain of metallo-dependent hydrolases"/>
    <property type="match status" value="2"/>
</dbReference>
<dbReference type="GO" id="GO:0006208">
    <property type="term" value="P:pyrimidine nucleobase catabolic process"/>
    <property type="evidence" value="ECO:0007669"/>
    <property type="project" value="TreeGrafter"/>
</dbReference>
<dbReference type="Pfam" id="PF01979">
    <property type="entry name" value="Amidohydro_1"/>
    <property type="match status" value="2"/>
</dbReference>
<dbReference type="Gene3D" id="3.20.20.140">
    <property type="entry name" value="Metal-dependent hydrolases"/>
    <property type="match status" value="2"/>
</dbReference>
<keyword evidence="11" id="KW-1185">Reference proteome</keyword>
<evidence type="ECO:0000313" key="11">
    <source>
        <dbReference type="Proteomes" id="UP001458880"/>
    </source>
</evidence>
<comment type="cofactor">
    <cofactor evidence="1">
        <name>Zn(2+)</name>
        <dbReference type="ChEBI" id="CHEBI:29105"/>
    </cofactor>
</comment>
<keyword evidence="4" id="KW-0479">Metal-binding</keyword>
<proteinExistence type="inferred from homology"/>
<keyword evidence="5" id="KW-0378">Hydrolase</keyword>
<dbReference type="EMBL" id="JASPKY010000047">
    <property type="protein sequence ID" value="KAK9745597.1"/>
    <property type="molecule type" value="Genomic_DNA"/>
</dbReference>
<organism evidence="10 11">
    <name type="scientific">Popillia japonica</name>
    <name type="common">Japanese beetle</name>
    <dbReference type="NCBI Taxonomy" id="7064"/>
    <lineage>
        <taxon>Eukaryota</taxon>
        <taxon>Metazoa</taxon>
        <taxon>Ecdysozoa</taxon>
        <taxon>Arthropoda</taxon>
        <taxon>Hexapoda</taxon>
        <taxon>Insecta</taxon>
        <taxon>Pterygota</taxon>
        <taxon>Neoptera</taxon>
        <taxon>Endopterygota</taxon>
        <taxon>Coleoptera</taxon>
        <taxon>Polyphaga</taxon>
        <taxon>Scarabaeiformia</taxon>
        <taxon>Scarabaeidae</taxon>
        <taxon>Rutelinae</taxon>
        <taxon>Popillia</taxon>
    </lineage>
</organism>
<dbReference type="GO" id="GO:0004157">
    <property type="term" value="F:dihydropyrimidinase activity"/>
    <property type="evidence" value="ECO:0007669"/>
    <property type="project" value="UniProtKB-EC"/>
</dbReference>
<gene>
    <name evidence="10" type="ORF">QE152_g6775</name>
</gene>
<dbReference type="GO" id="GO:0046872">
    <property type="term" value="F:metal ion binding"/>
    <property type="evidence" value="ECO:0007669"/>
    <property type="project" value="UniProtKB-KW"/>
</dbReference>
<comment type="PTM">
    <text evidence="8">Carbamylation allows a single lysine to coordinate two divalent metal cations.</text>
</comment>
<accession>A0AAW1MGX4</accession>
<dbReference type="InterPro" id="IPR011059">
    <property type="entry name" value="Metal-dep_hydrolase_composite"/>
</dbReference>
<dbReference type="InterPro" id="IPR011778">
    <property type="entry name" value="Hydantoinase/dihydroPyrase"/>
</dbReference>
<dbReference type="SUPFAM" id="SSF51556">
    <property type="entry name" value="Metallo-dependent hydrolases"/>
    <property type="match status" value="2"/>
</dbReference>
<sequence>MSTPVKKVPIHLQSSQNRLLIKNGKIVNEDNIIEDDVFVEDGIIKEIGRNLIIPGGTRVIDARGKYVFPGGIDPHTHFEFEFMGTTSVDDFYQGTKAAIAGGTTMIIDFAFPKQGESILDAYYSYREKADSKVCCDYGLHVALTSWSDQVKQDMSILCSHHGVNSFKTFMAYTFMLNDSELYSVFDHCKNIGAIPQVHAENGPEGHEMSRPEEVEAEAVNRACTIAHQVDSPLYVVHVMSKSAGLAIKQARERDVRMIGETLVAGIACDGSHYRNPCFSHLAAHILSPPIRPDNTTPQYLMNFLAQKAFAKFFVDQYTFVVNSPLCIDTVSSGLTADVIKEKRSLGQNIYGTVYVSNLALVGNAQNATTVTTPPIRSNPDTPAQLLGYLGSNVLQVTGSDNCTFNKSQKEMGMKDFSKIPNGVNGVEDRMSVIWEKGVHSGIIDPMRFVAITSTNAAKIFNIFPRKGCIAVGSDADIVIWNPNKTRVISAKTHHQAVDYNIFEGMECHGVPEYVIVSGRVCVDEEQLRAVQGHGRFVETPVYPAYVYDPEKLAHVRAAKNGTLNEVELSNKLAKIELEPKVYNLPTLPNSAVSTPSCRGPRPEGQRNIQESTFSVSEELDVERKSCIRVKNPPGGKSSGFW</sequence>
<dbReference type="Proteomes" id="UP001458880">
    <property type="component" value="Unassembled WGS sequence"/>
</dbReference>
<dbReference type="FunFam" id="3.20.20.140:FF:000217">
    <property type="entry name" value="Dihydropyrimidinase-related protein 1"/>
    <property type="match status" value="1"/>
</dbReference>
<evidence type="ECO:0000256" key="6">
    <source>
        <dbReference type="ARBA" id="ARBA00036696"/>
    </source>
</evidence>
<feature type="domain" description="Amidohydrolase-related" evidence="9">
    <location>
        <begin position="66"/>
        <end position="209"/>
    </location>
</feature>